<dbReference type="InterPro" id="IPR052539">
    <property type="entry name" value="MGD_biosynthesis_adapter"/>
</dbReference>
<dbReference type="InterPro" id="IPR027417">
    <property type="entry name" value="P-loop_NTPase"/>
</dbReference>
<dbReference type="CDD" id="cd03116">
    <property type="entry name" value="MobB"/>
    <property type="match status" value="1"/>
</dbReference>
<gene>
    <name evidence="2" type="primary">mobB</name>
    <name evidence="2" type="ORF">H8S62_00240</name>
</gene>
<proteinExistence type="predicted"/>
<evidence type="ECO:0000313" key="3">
    <source>
        <dbReference type="Proteomes" id="UP000607645"/>
    </source>
</evidence>
<dbReference type="PANTHER" id="PTHR40072:SF1">
    <property type="entry name" value="MOLYBDOPTERIN-GUANINE DINUCLEOTIDE BIOSYNTHESIS ADAPTER PROTEIN"/>
    <property type="match status" value="1"/>
</dbReference>
<dbReference type="GO" id="GO:0006777">
    <property type="term" value="P:Mo-molybdopterin cofactor biosynthetic process"/>
    <property type="evidence" value="ECO:0007669"/>
    <property type="project" value="InterPro"/>
</dbReference>
<evidence type="ECO:0000259" key="1">
    <source>
        <dbReference type="Pfam" id="PF03205"/>
    </source>
</evidence>
<feature type="domain" description="Molybdopterin-guanine dinucleotide biosynthesis protein B (MobB)" evidence="1">
    <location>
        <begin position="6"/>
        <end position="133"/>
    </location>
</feature>
<reference evidence="2" key="1">
    <citation type="submission" date="2020-08" db="EMBL/GenBank/DDBJ databases">
        <title>Genome public.</title>
        <authorList>
            <person name="Liu C."/>
            <person name="Sun Q."/>
        </authorList>
    </citation>
    <scope>NUCLEOTIDE SEQUENCE</scope>
    <source>
        <strain evidence="2">NSJ-52</strain>
    </source>
</reference>
<dbReference type="PANTHER" id="PTHR40072">
    <property type="entry name" value="MOLYBDOPTERIN-GUANINE DINUCLEOTIDE BIOSYNTHESIS ADAPTER PROTEIN-RELATED"/>
    <property type="match status" value="1"/>
</dbReference>
<dbReference type="Proteomes" id="UP000607645">
    <property type="component" value="Unassembled WGS sequence"/>
</dbReference>
<dbReference type="AlphaFoldDB" id="A0A8J6J9S4"/>
<dbReference type="RefSeq" id="WP_155145443.1">
    <property type="nucleotide sequence ID" value="NZ_JACOPQ010000001.1"/>
</dbReference>
<comment type="caution">
    <text evidence="2">The sequence shown here is derived from an EMBL/GenBank/DDBJ whole genome shotgun (WGS) entry which is preliminary data.</text>
</comment>
<sequence>MTKPAVVAVSGVKNSGKTWLIAAMLPYLNAAGVRTAVIKHDGHSFDADTPGTDTARHLSAGACGTAVFDGEKFQLVRPAAVSEVDLIPLFPDADLILLEGFKHSAWPKLELVRRGNSGRSVCEARTLLALVTDLDILPDDVPRIPFGDAEAAARVILDYLQRREQS</sequence>
<organism evidence="2 3">
    <name type="scientific">Lawsonibacter faecis</name>
    <dbReference type="NCBI Taxonomy" id="2763052"/>
    <lineage>
        <taxon>Bacteria</taxon>
        <taxon>Bacillati</taxon>
        <taxon>Bacillota</taxon>
        <taxon>Clostridia</taxon>
        <taxon>Eubacteriales</taxon>
        <taxon>Oscillospiraceae</taxon>
        <taxon>Lawsonibacter</taxon>
    </lineage>
</organism>
<dbReference type="NCBIfam" id="TIGR00176">
    <property type="entry name" value="mobB"/>
    <property type="match status" value="1"/>
</dbReference>
<dbReference type="Pfam" id="PF03205">
    <property type="entry name" value="MobB"/>
    <property type="match status" value="1"/>
</dbReference>
<dbReference type="SUPFAM" id="SSF52540">
    <property type="entry name" value="P-loop containing nucleoside triphosphate hydrolases"/>
    <property type="match status" value="1"/>
</dbReference>
<name>A0A8J6J9S4_9FIRM</name>
<dbReference type="InterPro" id="IPR004435">
    <property type="entry name" value="MobB_dom"/>
</dbReference>
<dbReference type="Gene3D" id="3.40.50.300">
    <property type="entry name" value="P-loop containing nucleotide triphosphate hydrolases"/>
    <property type="match status" value="1"/>
</dbReference>
<dbReference type="GO" id="GO:0005525">
    <property type="term" value="F:GTP binding"/>
    <property type="evidence" value="ECO:0007669"/>
    <property type="project" value="InterPro"/>
</dbReference>
<evidence type="ECO:0000313" key="2">
    <source>
        <dbReference type="EMBL" id="MBC5735436.1"/>
    </source>
</evidence>
<keyword evidence="3" id="KW-1185">Reference proteome</keyword>
<dbReference type="EMBL" id="JACOPQ010000001">
    <property type="protein sequence ID" value="MBC5735436.1"/>
    <property type="molecule type" value="Genomic_DNA"/>
</dbReference>
<accession>A0A8J6J9S4</accession>
<protein>
    <submittedName>
        <fullName evidence="2">Molybdopterin-guanine dinucleotide biosynthesis protein B</fullName>
    </submittedName>
</protein>